<dbReference type="Proteomes" id="UP000286598">
    <property type="component" value="Unassembled WGS sequence"/>
</dbReference>
<keyword evidence="2" id="KW-1185">Reference proteome</keyword>
<evidence type="ECO:0000313" key="1">
    <source>
        <dbReference type="EMBL" id="RHK50912.1"/>
    </source>
</evidence>
<comment type="caution">
    <text evidence="1">The sequence shown here is derived from an EMBL/GenBank/DDBJ whole genome shotgun (WGS) entry which is preliminary data.</text>
</comment>
<organism evidence="1 2">
    <name type="scientific">Leyella stercorea</name>
    <dbReference type="NCBI Taxonomy" id="363265"/>
    <lineage>
        <taxon>Bacteria</taxon>
        <taxon>Pseudomonadati</taxon>
        <taxon>Bacteroidota</taxon>
        <taxon>Bacteroidia</taxon>
        <taxon>Bacteroidales</taxon>
        <taxon>Prevotellaceae</taxon>
        <taxon>Leyella</taxon>
    </lineage>
</organism>
<name>A0A415GMZ9_9BACT</name>
<proteinExistence type="predicted"/>
<dbReference type="AlphaFoldDB" id="A0A415GMZ9"/>
<gene>
    <name evidence="1" type="ORF">DW060_06085</name>
</gene>
<dbReference type="EMBL" id="QRNO01000024">
    <property type="protein sequence ID" value="RHK50912.1"/>
    <property type="molecule type" value="Genomic_DNA"/>
</dbReference>
<reference evidence="1 2" key="1">
    <citation type="submission" date="2018-08" db="EMBL/GenBank/DDBJ databases">
        <title>A genome reference for cultivated species of the human gut microbiota.</title>
        <authorList>
            <person name="Zou Y."/>
            <person name="Xue W."/>
            <person name="Luo G."/>
        </authorList>
    </citation>
    <scope>NUCLEOTIDE SEQUENCE [LARGE SCALE GENOMIC DNA]</scope>
    <source>
        <strain evidence="1 2">AF42-9</strain>
    </source>
</reference>
<accession>A0A415GMZ9</accession>
<sequence>MLTYLKTKFVRYLILQTITSQDLSPEKFMFVPLQDFTAASDINWSAAIEEIDSQLYEKYGVDEAERSLIENTIKDM</sequence>
<evidence type="ECO:0000313" key="2">
    <source>
        <dbReference type="Proteomes" id="UP000286598"/>
    </source>
</evidence>
<protein>
    <submittedName>
        <fullName evidence="1">Uncharacterized protein</fullName>
    </submittedName>
</protein>